<dbReference type="EMBL" id="CM039432">
    <property type="protein sequence ID" value="KAI4332521.1"/>
    <property type="molecule type" value="Genomic_DNA"/>
</dbReference>
<sequence length="360" mass="38127">MGAPTNASRGGRKKPSSRGHHKFVGVRQRPSGRWVAEIKDSLQKVRLWLGTFDTAEDAARAYDAAARALRGPTARTNFELPEPSATGGGGARRGGRSHYMPDCIEPFSFEEVCEPGADADGLLGALKAKLFDEKGVKLPSPLSLSLSSSGIVSGSTSNLSGNNKKDSSSSSSAAAASALMAAGTRNPTLGLTSISSKSSSKSTVLVSDHNYGNVIAGNGGLNLNSHQPSQVMPITSMMTNWSNEMDYDQLAWPPQMSMVPQSGTFSSLSVVTSTWPLSGLTDQSTGAIGMTYSDQLPSTGTRKSTGKAVDMINMQFPQIGAEGFWVPDQQQQFVHCENNNWLSASNGNWDPLIYMPSDLG</sequence>
<proteinExistence type="predicted"/>
<organism evidence="1 2">
    <name type="scientific">Bauhinia variegata</name>
    <name type="common">Purple orchid tree</name>
    <name type="synonym">Phanera variegata</name>
    <dbReference type="NCBI Taxonomy" id="167791"/>
    <lineage>
        <taxon>Eukaryota</taxon>
        <taxon>Viridiplantae</taxon>
        <taxon>Streptophyta</taxon>
        <taxon>Embryophyta</taxon>
        <taxon>Tracheophyta</taxon>
        <taxon>Spermatophyta</taxon>
        <taxon>Magnoliopsida</taxon>
        <taxon>eudicotyledons</taxon>
        <taxon>Gunneridae</taxon>
        <taxon>Pentapetalae</taxon>
        <taxon>rosids</taxon>
        <taxon>fabids</taxon>
        <taxon>Fabales</taxon>
        <taxon>Fabaceae</taxon>
        <taxon>Cercidoideae</taxon>
        <taxon>Cercideae</taxon>
        <taxon>Bauhiniinae</taxon>
        <taxon>Bauhinia</taxon>
    </lineage>
</organism>
<gene>
    <name evidence="1" type="ORF">L6164_017421</name>
</gene>
<name>A0ACB9NBD8_BAUVA</name>
<dbReference type="Proteomes" id="UP000828941">
    <property type="component" value="Chromosome 7"/>
</dbReference>
<evidence type="ECO:0000313" key="2">
    <source>
        <dbReference type="Proteomes" id="UP000828941"/>
    </source>
</evidence>
<keyword evidence="2" id="KW-1185">Reference proteome</keyword>
<protein>
    <submittedName>
        <fullName evidence="1">Uncharacterized protein</fullName>
    </submittedName>
</protein>
<reference evidence="1 2" key="1">
    <citation type="journal article" date="2022" name="DNA Res.">
        <title>Chromosomal-level genome assembly of the orchid tree Bauhinia variegata (Leguminosae; Cercidoideae) supports the allotetraploid origin hypothesis of Bauhinia.</title>
        <authorList>
            <person name="Zhong Y."/>
            <person name="Chen Y."/>
            <person name="Zheng D."/>
            <person name="Pang J."/>
            <person name="Liu Y."/>
            <person name="Luo S."/>
            <person name="Meng S."/>
            <person name="Qian L."/>
            <person name="Wei D."/>
            <person name="Dai S."/>
            <person name="Zhou R."/>
        </authorList>
    </citation>
    <scope>NUCLEOTIDE SEQUENCE [LARGE SCALE GENOMIC DNA]</scope>
    <source>
        <strain evidence="1">BV-YZ2020</strain>
    </source>
</reference>
<comment type="caution">
    <text evidence="1">The sequence shown here is derived from an EMBL/GenBank/DDBJ whole genome shotgun (WGS) entry which is preliminary data.</text>
</comment>
<evidence type="ECO:0000313" key="1">
    <source>
        <dbReference type="EMBL" id="KAI4332521.1"/>
    </source>
</evidence>
<accession>A0ACB9NBD8</accession>